<dbReference type="EMBL" id="BAAANY010000026">
    <property type="protein sequence ID" value="GAA1703018.1"/>
    <property type="molecule type" value="Genomic_DNA"/>
</dbReference>
<dbReference type="CDD" id="cd04301">
    <property type="entry name" value="NAT_SF"/>
    <property type="match status" value="1"/>
</dbReference>
<accession>A0ABN2IDJ5</accession>
<protein>
    <recommendedName>
        <fullName evidence="5">N-acetyltransferase domain-containing protein</fullName>
    </recommendedName>
</protein>
<dbReference type="SUPFAM" id="SSF55729">
    <property type="entry name" value="Acyl-CoA N-acyltransferases (Nat)"/>
    <property type="match status" value="1"/>
</dbReference>
<sequence length="382" mass="40884">MTLIRSPYHLEEPIPALADGDIAAASLAEIFERVASRVRVAALPPVVFSADCTTALGTVAGLQRAGLDPAIVWLDAHGDLNTPETSQSSYLGGMVLAALTGRTDLDGLCSGLGLRPVADRRTLLVDARDLDPAEQALLDEVEIFRCTVEELAGGGGVPDGSIYLHLDLDVSGDLPGFRIKAPGGPAFSQVVASIDRVLATGAVAAFDIAATVDPAVEGYGEALDAVRRTGWIDDEPLLVRPAQTSDADALIALWKSCDLSFDETRVAAELESCLEYQDGLIFVIASQSQIVASIWGTYDGRRGWIQRLATAPDQRGRGFAKRLVTLLEQRFTDIGCHKVNLLIEPDNSAVAAFYESLDYSTDNLTFMERFLSKAPKLTPRGL</sequence>
<dbReference type="PROSITE" id="PS51186">
    <property type="entry name" value="GNAT"/>
    <property type="match status" value="1"/>
</dbReference>
<dbReference type="Pfam" id="PF00491">
    <property type="entry name" value="Arginase"/>
    <property type="match status" value="1"/>
</dbReference>
<reference evidence="6 7" key="1">
    <citation type="journal article" date="2019" name="Int. J. Syst. Evol. Microbiol.">
        <title>The Global Catalogue of Microorganisms (GCM) 10K type strain sequencing project: providing services to taxonomists for standard genome sequencing and annotation.</title>
        <authorList>
            <consortium name="The Broad Institute Genomics Platform"/>
            <consortium name="The Broad Institute Genome Sequencing Center for Infectious Disease"/>
            <person name="Wu L."/>
            <person name="Ma J."/>
        </authorList>
    </citation>
    <scope>NUCLEOTIDE SEQUENCE [LARGE SCALE GENOMIC DNA]</scope>
    <source>
        <strain evidence="6 7">JCM 14718</strain>
    </source>
</reference>
<feature type="domain" description="N-acetyltransferase" evidence="5">
    <location>
        <begin position="237"/>
        <end position="382"/>
    </location>
</feature>
<comment type="similarity">
    <text evidence="4">Belongs to the arginase family.</text>
</comment>
<dbReference type="InterPro" id="IPR000182">
    <property type="entry name" value="GNAT_dom"/>
</dbReference>
<comment type="caution">
    <text evidence="6">The sequence shown here is derived from an EMBL/GenBank/DDBJ whole genome shotgun (WGS) entry which is preliminary data.</text>
</comment>
<dbReference type="InterPro" id="IPR016181">
    <property type="entry name" value="Acyl_CoA_acyltransferase"/>
</dbReference>
<dbReference type="PANTHER" id="PTHR43782:SF3">
    <property type="entry name" value="ARGINASE"/>
    <property type="match status" value="1"/>
</dbReference>
<dbReference type="RefSeq" id="WP_344313675.1">
    <property type="nucleotide sequence ID" value="NZ_BAAANY010000026.1"/>
</dbReference>
<dbReference type="PRINTS" id="PR00116">
    <property type="entry name" value="ARGINASE"/>
</dbReference>
<keyword evidence="7" id="KW-1185">Reference proteome</keyword>
<dbReference type="Gene3D" id="3.40.630.30">
    <property type="match status" value="1"/>
</dbReference>
<name>A0ABN2IDJ5_9ACTN</name>
<dbReference type="PROSITE" id="PS51409">
    <property type="entry name" value="ARGINASE_2"/>
    <property type="match status" value="1"/>
</dbReference>
<dbReference type="InterPro" id="IPR006035">
    <property type="entry name" value="Ureohydrolase"/>
</dbReference>
<evidence type="ECO:0000256" key="3">
    <source>
        <dbReference type="ARBA" id="ARBA00023211"/>
    </source>
</evidence>
<evidence type="ECO:0000259" key="5">
    <source>
        <dbReference type="PROSITE" id="PS51186"/>
    </source>
</evidence>
<organism evidence="6 7">
    <name type="scientific">Fodinicola feengrottensis</name>
    <dbReference type="NCBI Taxonomy" id="435914"/>
    <lineage>
        <taxon>Bacteria</taxon>
        <taxon>Bacillati</taxon>
        <taxon>Actinomycetota</taxon>
        <taxon>Actinomycetes</taxon>
        <taxon>Mycobacteriales</taxon>
        <taxon>Fodinicola</taxon>
    </lineage>
</organism>
<dbReference type="InterPro" id="IPR023696">
    <property type="entry name" value="Ureohydrolase_dom_sf"/>
</dbReference>
<evidence type="ECO:0000256" key="1">
    <source>
        <dbReference type="ARBA" id="ARBA00022723"/>
    </source>
</evidence>
<dbReference type="Gene3D" id="3.40.800.10">
    <property type="entry name" value="Ureohydrolase domain"/>
    <property type="match status" value="1"/>
</dbReference>
<keyword evidence="2" id="KW-0378">Hydrolase</keyword>
<dbReference type="SUPFAM" id="SSF52768">
    <property type="entry name" value="Arginase/deacetylase"/>
    <property type="match status" value="1"/>
</dbReference>
<keyword evidence="3" id="KW-0464">Manganese</keyword>
<dbReference type="Pfam" id="PF00583">
    <property type="entry name" value="Acetyltransf_1"/>
    <property type="match status" value="1"/>
</dbReference>
<dbReference type="PANTHER" id="PTHR43782">
    <property type="entry name" value="ARGINASE"/>
    <property type="match status" value="1"/>
</dbReference>
<proteinExistence type="inferred from homology"/>
<keyword evidence="1" id="KW-0479">Metal-binding</keyword>
<evidence type="ECO:0000313" key="6">
    <source>
        <dbReference type="EMBL" id="GAA1703018.1"/>
    </source>
</evidence>
<dbReference type="Proteomes" id="UP001500618">
    <property type="component" value="Unassembled WGS sequence"/>
</dbReference>
<gene>
    <name evidence="6" type="ORF">GCM10009765_60520</name>
</gene>
<dbReference type="CDD" id="cd09999">
    <property type="entry name" value="Arginase-like_1"/>
    <property type="match status" value="1"/>
</dbReference>
<evidence type="ECO:0000313" key="7">
    <source>
        <dbReference type="Proteomes" id="UP001500618"/>
    </source>
</evidence>
<evidence type="ECO:0000256" key="4">
    <source>
        <dbReference type="PROSITE-ProRule" id="PRU00742"/>
    </source>
</evidence>
<evidence type="ECO:0000256" key="2">
    <source>
        <dbReference type="ARBA" id="ARBA00022801"/>
    </source>
</evidence>